<evidence type="ECO:0000256" key="3">
    <source>
        <dbReference type="SAM" id="SignalP"/>
    </source>
</evidence>
<keyword evidence="2" id="KW-0040">ANK repeat</keyword>
<dbReference type="PANTHER" id="PTHR24198">
    <property type="entry name" value="ANKYRIN REPEAT AND PROTEIN KINASE DOMAIN-CONTAINING PROTEIN"/>
    <property type="match status" value="1"/>
</dbReference>
<name>A0A7H8QMQ3_TALRU</name>
<dbReference type="Proteomes" id="UP000509510">
    <property type="component" value="Chromosome I"/>
</dbReference>
<keyword evidence="5" id="KW-1185">Reference proteome</keyword>
<proteinExistence type="predicted"/>
<dbReference type="PANTHER" id="PTHR24198:SF165">
    <property type="entry name" value="ANKYRIN REPEAT-CONTAINING PROTEIN-RELATED"/>
    <property type="match status" value="1"/>
</dbReference>
<dbReference type="OrthoDB" id="5130968at2759"/>
<feature type="chain" id="PRO_5028833856" evidence="3">
    <location>
        <begin position="24"/>
        <end position="504"/>
    </location>
</feature>
<dbReference type="Gene3D" id="1.25.40.20">
    <property type="entry name" value="Ankyrin repeat-containing domain"/>
    <property type="match status" value="2"/>
</dbReference>
<evidence type="ECO:0000256" key="2">
    <source>
        <dbReference type="ARBA" id="ARBA00023043"/>
    </source>
</evidence>
<protein>
    <submittedName>
        <fullName evidence="4">Uncharacterized protein</fullName>
    </submittedName>
</protein>
<dbReference type="KEGG" id="trg:TRUGW13939_01910"/>
<dbReference type="Pfam" id="PF13857">
    <property type="entry name" value="Ank_5"/>
    <property type="match status" value="1"/>
</dbReference>
<evidence type="ECO:0000313" key="4">
    <source>
        <dbReference type="EMBL" id="QKX54821.1"/>
    </source>
</evidence>
<evidence type="ECO:0000313" key="5">
    <source>
        <dbReference type="Proteomes" id="UP000509510"/>
    </source>
</evidence>
<dbReference type="SMART" id="SM00248">
    <property type="entry name" value="ANK"/>
    <property type="match status" value="8"/>
</dbReference>
<feature type="signal peptide" evidence="3">
    <location>
        <begin position="1"/>
        <end position="23"/>
    </location>
</feature>
<dbReference type="InterPro" id="IPR036770">
    <property type="entry name" value="Ankyrin_rpt-contain_sf"/>
</dbReference>
<accession>A0A7H8QMQ3</accession>
<organism evidence="4 5">
    <name type="scientific">Talaromyces rugulosus</name>
    <name type="common">Penicillium rugulosum</name>
    <dbReference type="NCBI Taxonomy" id="121627"/>
    <lineage>
        <taxon>Eukaryota</taxon>
        <taxon>Fungi</taxon>
        <taxon>Dikarya</taxon>
        <taxon>Ascomycota</taxon>
        <taxon>Pezizomycotina</taxon>
        <taxon>Eurotiomycetes</taxon>
        <taxon>Eurotiomycetidae</taxon>
        <taxon>Eurotiales</taxon>
        <taxon>Trichocomaceae</taxon>
        <taxon>Talaromyces</taxon>
        <taxon>Talaromyces sect. Islandici</taxon>
    </lineage>
</organism>
<dbReference type="GeneID" id="55989420"/>
<dbReference type="AlphaFoldDB" id="A0A7H8QMQ3"/>
<sequence length="504" mass="56929">MSLNSLPTKLLLIIVEMIPANQADQLAGLVRTNRRLYDIVAPYLYTEETIMVATWYATRKDKVDCLLKAIERKAKLLPDSQGKPFTSSLVNACRNGSINVAKRIVQMFPEMLDEDTEDHGMRALSAAAATGQPEVVSWLLGIPTVDVNRLDNLIRTPLSWACYSGNKNVVEMLLLRYDVNVNITDHDRSTPIELAYDNNRIEVMGTLLRDPRLDIRACRRSILAHSVLEGNHEAVRLLLSFYDSQAVIWNIWAYVALRTAIRFGLTDMIKHFSNVRSLDINDTPSRYFPSATFYCPILWAAIRRPGSVWKYLLDFRNLDMNIRCPGVDGTPLIVAMRAHRNSLGTALIERGCLLNEKDDTHGYTALMWAVICDNEPMVKLLLSREDIDLSVKDNNGVPVLYHATLTTGRKFDIMKLLLDHPDVDVNISNNNGMTPLMLAVKNYKYTAAYLLVNKGGIDYSLQDNDGKTVSDHASRGKCRLRFAALIRAGMRNRIPPRLRPRLRG</sequence>
<reference evidence="5" key="1">
    <citation type="submission" date="2020-06" db="EMBL/GenBank/DDBJ databases">
        <title>A chromosome-scale genome assembly of Talaromyces rugulosus W13939.</title>
        <authorList>
            <person name="Wang B."/>
            <person name="Guo L."/>
            <person name="Ye K."/>
            <person name="Wang L."/>
        </authorList>
    </citation>
    <scope>NUCLEOTIDE SEQUENCE [LARGE SCALE GENOMIC DNA]</scope>
    <source>
        <strain evidence="5">W13939</strain>
    </source>
</reference>
<gene>
    <name evidence="4" type="ORF">TRUGW13939_01910</name>
</gene>
<evidence type="ECO:0000256" key="1">
    <source>
        <dbReference type="ARBA" id="ARBA00022737"/>
    </source>
</evidence>
<dbReference type="SUPFAM" id="SSF48403">
    <property type="entry name" value="Ankyrin repeat"/>
    <property type="match status" value="2"/>
</dbReference>
<dbReference type="RefSeq" id="XP_035341000.1">
    <property type="nucleotide sequence ID" value="XM_035485107.1"/>
</dbReference>
<keyword evidence="3" id="KW-0732">Signal</keyword>
<dbReference type="Pfam" id="PF12796">
    <property type="entry name" value="Ank_2"/>
    <property type="match status" value="2"/>
</dbReference>
<dbReference type="InterPro" id="IPR002110">
    <property type="entry name" value="Ankyrin_rpt"/>
</dbReference>
<dbReference type="EMBL" id="CP055898">
    <property type="protein sequence ID" value="QKX54821.1"/>
    <property type="molecule type" value="Genomic_DNA"/>
</dbReference>
<keyword evidence="1" id="KW-0677">Repeat</keyword>